<dbReference type="GO" id="GO:0008270">
    <property type="term" value="F:zinc ion binding"/>
    <property type="evidence" value="ECO:0007669"/>
    <property type="project" value="UniProtKB-KW"/>
</dbReference>
<dbReference type="Gene3D" id="3.30.230.10">
    <property type="match status" value="1"/>
</dbReference>
<keyword evidence="4" id="KW-0863">Zinc-finger</keyword>
<dbReference type="AlphaFoldDB" id="A0A1F5G4K1"/>
<dbReference type="InterPro" id="IPR020568">
    <property type="entry name" value="Ribosomal_Su5_D2-typ_SF"/>
</dbReference>
<dbReference type="CDD" id="cd01121">
    <property type="entry name" value="RadA_SMS_N"/>
    <property type="match status" value="1"/>
</dbReference>
<dbReference type="GO" id="GO:0140664">
    <property type="term" value="F:ATP-dependent DNA damage sensor activity"/>
    <property type="evidence" value="ECO:0007669"/>
    <property type="project" value="InterPro"/>
</dbReference>
<evidence type="ECO:0000256" key="11">
    <source>
        <dbReference type="HAMAP-Rule" id="MF_01498"/>
    </source>
</evidence>
<dbReference type="Proteomes" id="UP000179102">
    <property type="component" value="Unassembled WGS sequence"/>
</dbReference>
<dbReference type="HAMAP" id="MF_01498">
    <property type="entry name" value="RadA_bact"/>
    <property type="match status" value="1"/>
</dbReference>
<keyword evidence="7 11" id="KW-0067">ATP-binding</keyword>
<feature type="binding site" evidence="11">
    <location>
        <begin position="94"/>
        <end position="101"/>
    </location>
    <ligand>
        <name>ATP</name>
        <dbReference type="ChEBI" id="CHEBI:30616"/>
    </ligand>
</feature>
<sequence>MKSYSEYICQQCGYQSASFMGKCPNCGEWNSLVETSVSTLNEKLETRNLKLEEVVVKLSEVKSQNTPRITSGFMEFDRVLGGGIVPGSIVLISGDPGIGKSTLLLQAAMAIAKGSDKLKVESGKLKVEENQKFSTLNSQLSTSVLYVTGEESAHQVKIRADRIGKIPDNLFILPSTDVDVIVGVSEKIKPTLLIVDSIQTLTCDRLTGSAGSVGQVRESSQVLQVHAKRSHTPIFIVGHVTKEGNVAGPKVLEHLVDAVLNLEGDNMHAYRILRSTKNRFGSTFEVGVFEMTDSGMLEVSNPSQIFLAQRIEKRAGSVVASTITGERPILAEVQALTASTIFGIPVRRTAGLDPSRVQIVIAALSKAANLTLGNLDIYVNVAGGLKIGEPAADLPVALAIASAALDKPLPDGTCAFGEVGLLGELRPVSNIKGRVNEAKRLGFSKFISPDRFKTLEEAISYAVHGE</sequence>
<dbReference type="Pfam" id="PF13541">
    <property type="entry name" value="ChlI"/>
    <property type="match status" value="1"/>
</dbReference>
<accession>A0A1F5G4K1</accession>
<evidence type="ECO:0000259" key="12">
    <source>
        <dbReference type="PROSITE" id="PS50162"/>
    </source>
</evidence>
<dbReference type="Pfam" id="PF13481">
    <property type="entry name" value="AAA_25"/>
    <property type="match status" value="1"/>
</dbReference>
<dbReference type="SUPFAM" id="SSF52540">
    <property type="entry name" value="P-loop containing nucleoside triphosphate hydrolases"/>
    <property type="match status" value="1"/>
</dbReference>
<dbReference type="InterPro" id="IPR003593">
    <property type="entry name" value="AAA+_ATPase"/>
</dbReference>
<proteinExistence type="inferred from homology"/>
<dbReference type="SUPFAM" id="SSF54211">
    <property type="entry name" value="Ribosomal protein S5 domain 2-like"/>
    <property type="match status" value="1"/>
</dbReference>
<comment type="function">
    <text evidence="11">Plays a role in repairing double-strand DNA breaks, probably involving stabilizing or processing branched DNA or blocked replication forks.</text>
</comment>
<keyword evidence="8 11" id="KW-0346">Stress response</keyword>
<evidence type="ECO:0000256" key="1">
    <source>
        <dbReference type="ARBA" id="ARBA00022723"/>
    </source>
</evidence>
<dbReference type="InterPro" id="IPR020588">
    <property type="entry name" value="RecA_ATP-bd"/>
</dbReference>
<gene>
    <name evidence="11" type="primary">radA</name>
    <name evidence="13" type="ORF">A2870_04270</name>
</gene>
<keyword evidence="6" id="KW-0862">Zinc</keyword>
<dbReference type="SMART" id="SM00382">
    <property type="entry name" value="AAA"/>
    <property type="match status" value="1"/>
</dbReference>
<evidence type="ECO:0000256" key="8">
    <source>
        <dbReference type="ARBA" id="ARBA00023016"/>
    </source>
</evidence>
<dbReference type="GO" id="GO:0005524">
    <property type="term" value="F:ATP binding"/>
    <property type="evidence" value="ECO:0007669"/>
    <property type="project" value="UniProtKB-UniRule"/>
</dbReference>
<evidence type="ECO:0000313" key="14">
    <source>
        <dbReference type="Proteomes" id="UP000179102"/>
    </source>
</evidence>
<keyword evidence="5" id="KW-0378">Hydrolase</keyword>
<keyword evidence="1 11" id="KW-0479">Metal-binding</keyword>
<name>A0A1F5G4K1_9BACT</name>
<dbReference type="InterPro" id="IPR027417">
    <property type="entry name" value="P-loop_NTPase"/>
</dbReference>
<evidence type="ECO:0000256" key="7">
    <source>
        <dbReference type="ARBA" id="ARBA00022840"/>
    </source>
</evidence>
<dbReference type="EMBL" id="MFAZ01000030">
    <property type="protein sequence ID" value="OGD86813.1"/>
    <property type="molecule type" value="Genomic_DNA"/>
</dbReference>
<organism evidence="13 14">
    <name type="scientific">Candidatus Curtissbacteria bacterium RIFCSPHIGHO2_01_FULL_41_11</name>
    <dbReference type="NCBI Taxonomy" id="1797711"/>
    <lineage>
        <taxon>Bacteria</taxon>
        <taxon>Candidatus Curtissiibacteriota</taxon>
    </lineage>
</organism>
<evidence type="ECO:0000256" key="5">
    <source>
        <dbReference type="ARBA" id="ARBA00022801"/>
    </source>
</evidence>
<dbReference type="InterPro" id="IPR004504">
    <property type="entry name" value="DNA_repair_RadA"/>
</dbReference>
<reference evidence="13 14" key="1">
    <citation type="journal article" date="2016" name="Nat. Commun.">
        <title>Thousands of microbial genomes shed light on interconnected biogeochemical processes in an aquifer system.</title>
        <authorList>
            <person name="Anantharaman K."/>
            <person name="Brown C.T."/>
            <person name="Hug L.A."/>
            <person name="Sharon I."/>
            <person name="Castelle C.J."/>
            <person name="Probst A.J."/>
            <person name="Thomas B.C."/>
            <person name="Singh A."/>
            <person name="Wilkins M.J."/>
            <person name="Karaoz U."/>
            <person name="Brodie E.L."/>
            <person name="Williams K.H."/>
            <person name="Hubbard S.S."/>
            <person name="Banfield J.F."/>
        </authorList>
    </citation>
    <scope>NUCLEOTIDE SEQUENCE [LARGE SCALE GENOMIC DNA]</scope>
</reference>
<evidence type="ECO:0000256" key="10">
    <source>
        <dbReference type="ARBA" id="ARBA00023204"/>
    </source>
</evidence>
<evidence type="ECO:0000256" key="2">
    <source>
        <dbReference type="ARBA" id="ARBA00022741"/>
    </source>
</evidence>
<keyword evidence="3 11" id="KW-0227">DNA damage</keyword>
<keyword evidence="9 11" id="KW-0238">DNA-binding</keyword>
<comment type="similarity">
    <text evidence="11">Belongs to the RecA family. RadA subfamily.</text>
</comment>
<evidence type="ECO:0000313" key="13">
    <source>
        <dbReference type="EMBL" id="OGD86813.1"/>
    </source>
</evidence>
<dbReference type="GO" id="GO:0016787">
    <property type="term" value="F:hydrolase activity"/>
    <property type="evidence" value="ECO:0007669"/>
    <property type="project" value="UniProtKB-KW"/>
</dbReference>
<evidence type="ECO:0000256" key="6">
    <source>
        <dbReference type="ARBA" id="ARBA00022833"/>
    </source>
</evidence>
<evidence type="ECO:0000256" key="3">
    <source>
        <dbReference type="ARBA" id="ARBA00022763"/>
    </source>
</evidence>
<evidence type="ECO:0000256" key="4">
    <source>
        <dbReference type="ARBA" id="ARBA00022771"/>
    </source>
</evidence>
<dbReference type="GO" id="GO:0005829">
    <property type="term" value="C:cytosol"/>
    <property type="evidence" value="ECO:0007669"/>
    <property type="project" value="TreeGrafter"/>
</dbReference>
<dbReference type="PANTHER" id="PTHR32472">
    <property type="entry name" value="DNA REPAIR PROTEIN RADA"/>
    <property type="match status" value="1"/>
</dbReference>
<comment type="caution">
    <text evidence="13">The sequence shown here is derived from an EMBL/GenBank/DDBJ whole genome shotgun (WGS) entry which is preliminary data.</text>
</comment>
<dbReference type="STRING" id="1797711.A2870_04270"/>
<feature type="short sequence motif" description="RadA KNRFG motif" evidence="11">
    <location>
        <begin position="277"/>
        <end position="281"/>
    </location>
</feature>
<dbReference type="PANTHER" id="PTHR32472:SF10">
    <property type="entry name" value="DNA REPAIR PROTEIN RADA-LIKE PROTEIN"/>
    <property type="match status" value="1"/>
</dbReference>
<dbReference type="GO" id="GO:0003684">
    <property type="term" value="F:damaged DNA binding"/>
    <property type="evidence" value="ECO:0007669"/>
    <property type="project" value="InterPro"/>
</dbReference>
<dbReference type="GO" id="GO:0000725">
    <property type="term" value="P:recombinational repair"/>
    <property type="evidence" value="ECO:0007669"/>
    <property type="project" value="UniProtKB-UniRule"/>
</dbReference>
<protein>
    <recommendedName>
        <fullName evidence="11">DNA repair protein RadA</fullName>
    </recommendedName>
</protein>
<dbReference type="PROSITE" id="PS50162">
    <property type="entry name" value="RECA_2"/>
    <property type="match status" value="1"/>
</dbReference>
<keyword evidence="10 11" id="KW-0234">DNA repair</keyword>
<comment type="domain">
    <text evidence="11">The middle region has homology to RecA with ATPase motifs including the RadA KNRFG motif, while the C-terminus is homologous to Lon protease.</text>
</comment>
<dbReference type="PRINTS" id="PR01874">
    <property type="entry name" value="DNAREPAIRADA"/>
</dbReference>
<dbReference type="FunFam" id="3.40.50.300:FF:000050">
    <property type="entry name" value="DNA repair protein RadA"/>
    <property type="match status" value="1"/>
</dbReference>
<dbReference type="Pfam" id="PF18073">
    <property type="entry name" value="Zn_ribbon_LapB"/>
    <property type="match status" value="1"/>
</dbReference>
<evidence type="ECO:0000256" key="9">
    <source>
        <dbReference type="ARBA" id="ARBA00023125"/>
    </source>
</evidence>
<dbReference type="InterPro" id="IPR041166">
    <property type="entry name" value="Rubredoxin_2"/>
</dbReference>
<keyword evidence="2 11" id="KW-0547">Nucleotide-binding</keyword>
<feature type="region of interest" description="Lon-protease-like" evidence="11">
    <location>
        <begin position="376"/>
        <end position="466"/>
    </location>
</feature>
<feature type="domain" description="RecA family profile 1" evidence="12">
    <location>
        <begin position="65"/>
        <end position="240"/>
    </location>
</feature>
<dbReference type="InterPro" id="IPR014721">
    <property type="entry name" value="Ribsml_uS5_D2-typ_fold_subgr"/>
</dbReference>
<dbReference type="Gene3D" id="3.40.50.300">
    <property type="entry name" value="P-loop containing nucleotide triphosphate hydrolases"/>
    <property type="match status" value="1"/>
</dbReference>